<evidence type="ECO:0000313" key="2">
    <source>
        <dbReference type="Proteomes" id="UP000199698"/>
    </source>
</evidence>
<dbReference type="OrthoDB" id="6894050at2"/>
<sequence>MILKKSFKIFKTFNLIIFIVLSSFPLFCHAKKEPLSLKILPIFSPFTQQYEEDDEDDSGEYSHVYLINFYNAISTVHPPVLVNYDGLKSILLFVPADPKDPNKGNHHLVYNFNLGNFKLNEVGTIFTHEILSIFSYNPNEENAMIFVLQKNKSGEETLYSNIRFSVIKEEGGLYIQSFKTDRISIAGLDNCIDGGIDYLGNTQICKYKDASSIRKFFDNIMKNKNF</sequence>
<dbReference type="RefSeq" id="WP_085166103.1">
    <property type="nucleotide sequence ID" value="NZ_FMBA01000051.1"/>
</dbReference>
<gene>
    <name evidence="1" type="ORF">GA0061080_105115</name>
</gene>
<name>A0A1C4CW08_9GAMM</name>
<dbReference type="AlphaFoldDB" id="A0A1C4CW08"/>
<keyword evidence="2" id="KW-1185">Reference proteome</keyword>
<dbReference type="EMBL" id="FMBA01000051">
    <property type="protein sequence ID" value="SCC23374.1"/>
    <property type="molecule type" value="Genomic_DNA"/>
</dbReference>
<dbReference type="STRING" id="1798183.GA0061080_105115"/>
<reference evidence="2" key="1">
    <citation type="submission" date="2016-08" db="EMBL/GenBank/DDBJ databases">
        <authorList>
            <person name="Varghese N."/>
            <person name="Submissions Spin"/>
        </authorList>
    </citation>
    <scope>NUCLEOTIDE SEQUENCE [LARGE SCALE GENOMIC DNA]</scope>
    <source>
        <strain evidence="2">R-53144</strain>
    </source>
</reference>
<proteinExistence type="predicted"/>
<dbReference type="Proteomes" id="UP000199698">
    <property type="component" value="Unassembled WGS sequence"/>
</dbReference>
<evidence type="ECO:0000313" key="1">
    <source>
        <dbReference type="EMBL" id="SCC23374.1"/>
    </source>
</evidence>
<protein>
    <submittedName>
        <fullName evidence="1">Uncharacterized protein</fullName>
    </submittedName>
</protein>
<organism evidence="1 2">
    <name type="scientific">Gilliamella intestini</name>
    <dbReference type="NCBI Taxonomy" id="1798183"/>
    <lineage>
        <taxon>Bacteria</taxon>
        <taxon>Pseudomonadati</taxon>
        <taxon>Pseudomonadota</taxon>
        <taxon>Gammaproteobacteria</taxon>
        <taxon>Orbales</taxon>
        <taxon>Orbaceae</taxon>
        <taxon>Gilliamella</taxon>
    </lineage>
</organism>
<accession>A0A1C4CW08</accession>